<proteinExistence type="predicted"/>
<dbReference type="EMBL" id="JAHCLR010000045">
    <property type="protein sequence ID" value="MBS9535495.1"/>
    <property type="molecule type" value="Genomic_DNA"/>
</dbReference>
<gene>
    <name evidence="1" type="ORF">KIH27_18070</name>
</gene>
<dbReference type="InterPro" id="IPR038468">
    <property type="entry name" value="MmpS_C"/>
</dbReference>
<sequence length="76" mass="8230">MKVLGSGKATVHYRINGGAEQTEVVTLPWSKQYQVYDEVETSVTADGATGCSIIMGEMLAAYQDEPNPTCSFAYYG</sequence>
<reference evidence="1 2" key="1">
    <citation type="submission" date="2021-05" db="EMBL/GenBank/DDBJ databases">
        <title>Mycobacterium acidophilum sp. nov., an extremely acid-tolerant member of the genus Mycobacterium.</title>
        <authorList>
            <person name="Xia J."/>
        </authorList>
    </citation>
    <scope>NUCLEOTIDE SEQUENCE [LARGE SCALE GENOMIC DNA]</scope>
    <source>
        <strain evidence="1 2">M1</strain>
    </source>
</reference>
<dbReference type="Gene3D" id="2.60.40.2880">
    <property type="entry name" value="MmpS1-5, C-terminal soluble domain"/>
    <property type="match status" value="1"/>
</dbReference>
<protein>
    <submittedName>
        <fullName evidence="1">Uncharacterized protein</fullName>
    </submittedName>
</protein>
<organism evidence="1 2">
    <name type="scientific">Mycolicibacter acidiphilus</name>
    <dbReference type="NCBI Taxonomy" id="2835306"/>
    <lineage>
        <taxon>Bacteria</taxon>
        <taxon>Bacillati</taxon>
        <taxon>Actinomycetota</taxon>
        <taxon>Actinomycetes</taxon>
        <taxon>Mycobacteriales</taxon>
        <taxon>Mycobacteriaceae</taxon>
        <taxon>Mycolicibacter</taxon>
    </lineage>
</organism>
<dbReference type="Proteomes" id="UP001519535">
    <property type="component" value="Unassembled WGS sequence"/>
</dbReference>
<evidence type="ECO:0000313" key="1">
    <source>
        <dbReference type="EMBL" id="MBS9535495.1"/>
    </source>
</evidence>
<name>A0ABS5RMG3_9MYCO</name>
<evidence type="ECO:0000313" key="2">
    <source>
        <dbReference type="Proteomes" id="UP001519535"/>
    </source>
</evidence>
<accession>A0ABS5RMG3</accession>
<comment type="caution">
    <text evidence="1">The sequence shown here is derived from an EMBL/GenBank/DDBJ whole genome shotgun (WGS) entry which is preliminary data.</text>
</comment>
<keyword evidence="2" id="KW-1185">Reference proteome</keyword>